<dbReference type="STRING" id="861450.HMPREF0080_00805"/>
<keyword evidence="1" id="KW-0812">Transmembrane</keyword>
<keyword evidence="1" id="KW-1133">Transmembrane helix</keyword>
<name>G9YGN8_9FIRM</name>
<evidence type="ECO:0000313" key="2">
    <source>
        <dbReference type="EMBL" id="EHM41833.1"/>
    </source>
</evidence>
<feature type="transmembrane region" description="Helical" evidence="1">
    <location>
        <begin position="14"/>
        <end position="34"/>
    </location>
</feature>
<evidence type="ECO:0000313" key="3">
    <source>
        <dbReference type="Proteomes" id="UP000005481"/>
    </source>
</evidence>
<accession>G9YGN8</accession>
<reference evidence="2 3" key="1">
    <citation type="submission" date="2011-08" db="EMBL/GenBank/DDBJ databases">
        <authorList>
            <person name="Weinstock G."/>
            <person name="Sodergren E."/>
            <person name="Clifton S."/>
            <person name="Fulton L."/>
            <person name="Fulton B."/>
            <person name="Courtney L."/>
            <person name="Fronick C."/>
            <person name="Harrison M."/>
            <person name="Strong C."/>
            <person name="Farmer C."/>
            <person name="Delahaunty K."/>
            <person name="Markovic C."/>
            <person name="Hall O."/>
            <person name="Minx P."/>
            <person name="Tomlinson C."/>
            <person name="Mitreva M."/>
            <person name="Hou S."/>
            <person name="Chen J."/>
            <person name="Wollam A."/>
            <person name="Pepin K.H."/>
            <person name="Johnson M."/>
            <person name="Bhonagiri V."/>
            <person name="Zhang X."/>
            <person name="Suruliraj S."/>
            <person name="Warren W."/>
            <person name="Chinwalla A."/>
            <person name="Mardis E.R."/>
            <person name="Wilson R.K."/>
        </authorList>
    </citation>
    <scope>NUCLEOTIDE SEQUENCE [LARGE SCALE GENOMIC DNA]</scope>
    <source>
        <strain evidence="2 3">F0357</strain>
    </source>
</reference>
<sequence length="42" mass="4971">MSLYIKLCTEFASFIKQCTDTFFIILVFLCFYNLPEGRVNIQ</sequence>
<protein>
    <submittedName>
        <fullName evidence="2">Uncharacterized protein</fullName>
    </submittedName>
</protein>
<gene>
    <name evidence="2" type="ORF">HMPREF0080_00805</name>
</gene>
<proteinExistence type="predicted"/>
<dbReference type="AlphaFoldDB" id="G9YGN8"/>
<evidence type="ECO:0000256" key="1">
    <source>
        <dbReference type="SAM" id="Phobius"/>
    </source>
</evidence>
<comment type="caution">
    <text evidence="2">The sequence shown here is derived from an EMBL/GenBank/DDBJ whole genome shotgun (WGS) entry which is preliminary data.</text>
</comment>
<keyword evidence="3" id="KW-1185">Reference proteome</keyword>
<dbReference type="Proteomes" id="UP000005481">
    <property type="component" value="Unassembled WGS sequence"/>
</dbReference>
<organism evidence="2 3">
    <name type="scientific">Anaeroglobus geminatus F0357</name>
    <dbReference type="NCBI Taxonomy" id="861450"/>
    <lineage>
        <taxon>Bacteria</taxon>
        <taxon>Bacillati</taxon>
        <taxon>Bacillota</taxon>
        <taxon>Negativicutes</taxon>
        <taxon>Veillonellales</taxon>
        <taxon>Veillonellaceae</taxon>
        <taxon>Anaeroglobus</taxon>
    </lineage>
</organism>
<dbReference type="HOGENOM" id="CLU_3246378_0_0_9"/>
<keyword evidence="1" id="KW-0472">Membrane</keyword>
<dbReference type="EMBL" id="AGCJ01000026">
    <property type="protein sequence ID" value="EHM41833.1"/>
    <property type="molecule type" value="Genomic_DNA"/>
</dbReference>